<dbReference type="EMBL" id="JANVFT010000011">
    <property type="protein sequence ID" value="KAJ4499228.1"/>
    <property type="molecule type" value="Genomic_DNA"/>
</dbReference>
<comment type="caution">
    <text evidence="2">The sequence shown here is derived from an EMBL/GenBank/DDBJ whole genome shotgun (WGS) entry which is preliminary data.</text>
</comment>
<protein>
    <submittedName>
        <fullName evidence="2">Uncharacterized protein</fullName>
    </submittedName>
</protein>
<proteinExistence type="predicted"/>
<feature type="compositionally biased region" description="Polar residues" evidence="1">
    <location>
        <begin position="1"/>
        <end position="31"/>
    </location>
</feature>
<feature type="region of interest" description="Disordered" evidence="1">
    <location>
        <begin position="1"/>
        <end position="101"/>
    </location>
</feature>
<sequence>MSPQTDRSVFFGPTTSHSNNPISTTNLQTTEVDNRHFQSARRSHDSPLVQHSPPTSSFPEPPSPRLTAHHPTLAPCYERPSASSAKIPKPPGEVGRPGRGGYNLRKILGWSKQDYDNVKVRSL</sequence>
<accession>A0ABQ8VS76</accession>
<evidence type="ECO:0000256" key="1">
    <source>
        <dbReference type="SAM" id="MobiDB-lite"/>
    </source>
</evidence>
<dbReference type="Proteomes" id="UP001150217">
    <property type="component" value="Unassembled WGS sequence"/>
</dbReference>
<name>A0ABQ8VS76_9AGAR</name>
<keyword evidence="3" id="KW-1185">Reference proteome</keyword>
<evidence type="ECO:0000313" key="2">
    <source>
        <dbReference type="EMBL" id="KAJ4499228.1"/>
    </source>
</evidence>
<gene>
    <name evidence="2" type="ORF">C8R41DRAFT_915444</name>
</gene>
<organism evidence="2 3">
    <name type="scientific">Lentinula lateritia</name>
    <dbReference type="NCBI Taxonomy" id="40482"/>
    <lineage>
        <taxon>Eukaryota</taxon>
        <taxon>Fungi</taxon>
        <taxon>Dikarya</taxon>
        <taxon>Basidiomycota</taxon>
        <taxon>Agaricomycotina</taxon>
        <taxon>Agaricomycetes</taxon>
        <taxon>Agaricomycetidae</taxon>
        <taxon>Agaricales</taxon>
        <taxon>Marasmiineae</taxon>
        <taxon>Omphalotaceae</taxon>
        <taxon>Lentinula</taxon>
    </lineage>
</organism>
<reference evidence="2" key="1">
    <citation type="submission" date="2022-08" db="EMBL/GenBank/DDBJ databases">
        <title>A Global Phylogenomic Analysis of the Shiitake Genus Lentinula.</title>
        <authorList>
            <consortium name="DOE Joint Genome Institute"/>
            <person name="Sierra-Patev S."/>
            <person name="Min B."/>
            <person name="Naranjo-Ortiz M."/>
            <person name="Looney B."/>
            <person name="Konkel Z."/>
            <person name="Slot J.C."/>
            <person name="Sakamoto Y."/>
            <person name="Steenwyk J.L."/>
            <person name="Rokas A."/>
            <person name="Carro J."/>
            <person name="Camarero S."/>
            <person name="Ferreira P."/>
            <person name="Molpeceres G."/>
            <person name="Ruiz-Duenas F.J."/>
            <person name="Serrano A."/>
            <person name="Henrissat B."/>
            <person name="Drula E."/>
            <person name="Hughes K.W."/>
            <person name="Mata J.L."/>
            <person name="Ishikawa N.K."/>
            <person name="Vargas-Isla R."/>
            <person name="Ushijima S."/>
            <person name="Smith C.A."/>
            <person name="Ahrendt S."/>
            <person name="Andreopoulos W."/>
            <person name="He G."/>
            <person name="Labutti K."/>
            <person name="Lipzen A."/>
            <person name="Ng V."/>
            <person name="Riley R."/>
            <person name="Sandor L."/>
            <person name="Barry K."/>
            <person name="Martinez A.T."/>
            <person name="Xiao Y."/>
            <person name="Gibbons J.G."/>
            <person name="Terashima K."/>
            <person name="Grigoriev I.V."/>
            <person name="Hibbett D.S."/>
        </authorList>
    </citation>
    <scope>NUCLEOTIDE SEQUENCE</scope>
    <source>
        <strain evidence="2">RHP3577 ss4</strain>
    </source>
</reference>
<evidence type="ECO:0000313" key="3">
    <source>
        <dbReference type="Proteomes" id="UP001150217"/>
    </source>
</evidence>